<dbReference type="RefSeq" id="WP_183948743.1">
    <property type="nucleotide sequence ID" value="NZ_JACHHX010000014.1"/>
</dbReference>
<dbReference type="EMBL" id="JACHHX010000014">
    <property type="protein sequence ID" value="MBB5016070.1"/>
    <property type="molecule type" value="Genomic_DNA"/>
</dbReference>
<evidence type="ECO:0000256" key="1">
    <source>
        <dbReference type="SAM" id="SignalP"/>
    </source>
</evidence>
<comment type="caution">
    <text evidence="3">The sequence shown here is derived from an EMBL/GenBank/DDBJ whole genome shotgun (WGS) entry which is preliminary data.</text>
</comment>
<accession>A0A7W7Y0Y6</accession>
<evidence type="ECO:0000259" key="2">
    <source>
        <dbReference type="Pfam" id="PF04273"/>
    </source>
</evidence>
<dbReference type="Pfam" id="PF04273">
    <property type="entry name" value="BLH_phosphatase"/>
    <property type="match status" value="1"/>
</dbReference>
<dbReference type="InterPro" id="IPR005939">
    <property type="entry name" value="BLH_phosphatase-like"/>
</dbReference>
<name>A0A7W7Y0Y6_9GAMM</name>
<sequence length="201" mass="20752">MSRHRRPPWLILPVLGIALAGCAGAPVPPSVALPPGQPVTAPGQGEGALLTLPSGVVLMRTPDGVWVGAQPAAEDWPALAALGVRRVISLRTEAELGGRDPATEAAAAGLEHQQIPVQGAEGLDLDKADRLREALRGNEQQTLLYCASGNRAGALLALALARDGQPVEEAIAAGRQAGMRSTEPRVRELLGVPDCPETGCP</sequence>
<dbReference type="SUPFAM" id="SSF52799">
    <property type="entry name" value="(Phosphotyrosine protein) phosphatases II"/>
    <property type="match status" value="1"/>
</dbReference>
<organism evidence="3 4">
    <name type="scientific">Rehaibacterium terrae</name>
    <dbReference type="NCBI Taxonomy" id="1341696"/>
    <lineage>
        <taxon>Bacteria</taxon>
        <taxon>Pseudomonadati</taxon>
        <taxon>Pseudomonadota</taxon>
        <taxon>Gammaproteobacteria</taxon>
        <taxon>Lysobacterales</taxon>
        <taxon>Lysobacteraceae</taxon>
        <taxon>Rehaibacterium</taxon>
    </lineage>
</organism>
<dbReference type="PROSITE" id="PS51257">
    <property type="entry name" value="PROKAR_LIPOPROTEIN"/>
    <property type="match status" value="1"/>
</dbReference>
<feature type="signal peptide" evidence="1">
    <location>
        <begin position="1"/>
        <end position="25"/>
    </location>
</feature>
<dbReference type="GO" id="GO:0016787">
    <property type="term" value="F:hydrolase activity"/>
    <property type="evidence" value="ECO:0007669"/>
    <property type="project" value="InterPro"/>
</dbReference>
<reference evidence="3 4" key="1">
    <citation type="submission" date="2020-08" db="EMBL/GenBank/DDBJ databases">
        <title>Genomic Encyclopedia of Type Strains, Phase IV (KMG-IV): sequencing the most valuable type-strain genomes for metagenomic binning, comparative biology and taxonomic classification.</title>
        <authorList>
            <person name="Goeker M."/>
        </authorList>
    </citation>
    <scope>NUCLEOTIDE SEQUENCE [LARGE SCALE GENOMIC DNA]</scope>
    <source>
        <strain evidence="3 4">DSM 25897</strain>
    </source>
</reference>
<protein>
    <submittedName>
        <fullName evidence="3">Uncharacterized protein (TIGR01244 family)</fullName>
    </submittedName>
</protein>
<dbReference type="Gene3D" id="3.90.190.10">
    <property type="entry name" value="Protein tyrosine phosphatase superfamily"/>
    <property type="match status" value="1"/>
</dbReference>
<evidence type="ECO:0000313" key="4">
    <source>
        <dbReference type="Proteomes" id="UP000519004"/>
    </source>
</evidence>
<gene>
    <name evidence="3" type="ORF">HNQ58_001980</name>
</gene>
<proteinExistence type="predicted"/>
<keyword evidence="4" id="KW-1185">Reference proteome</keyword>
<dbReference type="Proteomes" id="UP000519004">
    <property type="component" value="Unassembled WGS sequence"/>
</dbReference>
<evidence type="ECO:0000313" key="3">
    <source>
        <dbReference type="EMBL" id="MBB5016070.1"/>
    </source>
</evidence>
<feature type="chain" id="PRO_5031251332" evidence="1">
    <location>
        <begin position="26"/>
        <end position="201"/>
    </location>
</feature>
<dbReference type="AlphaFoldDB" id="A0A7W7Y0Y6"/>
<keyword evidence="1" id="KW-0732">Signal</keyword>
<dbReference type="InterPro" id="IPR029021">
    <property type="entry name" value="Prot-tyrosine_phosphatase-like"/>
</dbReference>
<feature type="domain" description="Beta-lactamase hydrolase-like protein phosphatase-like" evidence="2">
    <location>
        <begin position="67"/>
        <end position="161"/>
    </location>
</feature>